<dbReference type="Pfam" id="PF02686">
    <property type="entry name" value="GatC"/>
    <property type="match status" value="1"/>
</dbReference>
<dbReference type="Bgee" id="ENSMODG00000044919">
    <property type="expression patterns" value="Expressed in skeleton of lower jaw and 21 other cell types or tissues"/>
</dbReference>
<keyword evidence="1" id="KW-0648">Protein biosynthesis</keyword>
<reference evidence="2" key="2">
    <citation type="submission" date="2025-08" db="UniProtKB">
        <authorList>
            <consortium name="Ensembl"/>
        </authorList>
    </citation>
    <scope>IDENTIFICATION</scope>
</reference>
<keyword evidence="1" id="KW-0496">Mitochondrion</keyword>
<comment type="function">
    <text evidence="1">Allows the formation of correctly charged Gln-tRNA(Gln) through the transamidation of misacylated Glu-tRNA(Gln) in the mitochondria. The reaction takes place in the presence of glutamine and ATP through an activated gamma-phospho-Glu-tRNA(Gln).</text>
</comment>
<dbReference type="Ensembl" id="ENSMODT00000003923.4">
    <property type="protein sequence ID" value="ENSMODP00000003837.4"/>
    <property type="gene ID" value="ENSMODG00000044919.1"/>
</dbReference>
<dbReference type="GO" id="GO:0030956">
    <property type="term" value="C:glutamyl-tRNA(Gln) amidotransferase complex"/>
    <property type="evidence" value="ECO:0000318"/>
    <property type="project" value="GO_Central"/>
</dbReference>
<comment type="subunit">
    <text evidence="1">Subunit of the heterotrimeric GatCAB amidotransferase (AdT) complex, composed of A (QRSL1), B (GATB) and C (GATC) subunits.</text>
</comment>
<comment type="subcellular location">
    <subcellularLocation>
        <location evidence="1">Mitochondrion</location>
    </subcellularLocation>
</comment>
<dbReference type="OrthoDB" id="5394539at2759"/>
<dbReference type="GO" id="GO:0005739">
    <property type="term" value="C:mitochondrion"/>
    <property type="evidence" value="ECO:0000318"/>
    <property type="project" value="GO_Central"/>
</dbReference>
<dbReference type="GO" id="GO:0032543">
    <property type="term" value="P:mitochondrial translation"/>
    <property type="evidence" value="ECO:0000318"/>
    <property type="project" value="GO_Central"/>
</dbReference>
<reference evidence="2 3" key="1">
    <citation type="journal article" date="2007" name="Nature">
        <title>Genome of the marsupial Monodelphis domestica reveals innovation in non-coding sequences.</title>
        <authorList>
            <person name="Mikkelsen T.S."/>
            <person name="Wakefield M.J."/>
            <person name="Aken B."/>
            <person name="Amemiya C.T."/>
            <person name="Chang J.L."/>
            <person name="Duke S."/>
            <person name="Garber M."/>
            <person name="Gentles A.J."/>
            <person name="Goodstadt L."/>
            <person name="Heger A."/>
            <person name="Jurka J."/>
            <person name="Kamal M."/>
            <person name="Mauceli E."/>
            <person name="Searle S.M."/>
            <person name="Sharpe T."/>
            <person name="Baker M.L."/>
            <person name="Batzer M.A."/>
            <person name="Benos P.V."/>
            <person name="Belov K."/>
            <person name="Clamp M."/>
            <person name="Cook A."/>
            <person name="Cuff J."/>
            <person name="Das R."/>
            <person name="Davidow L."/>
            <person name="Deakin J.E."/>
            <person name="Fazzari M.J."/>
            <person name="Glass J.L."/>
            <person name="Grabherr M."/>
            <person name="Greally J.M."/>
            <person name="Gu W."/>
            <person name="Hore T.A."/>
            <person name="Huttley G.A."/>
            <person name="Kleber M."/>
            <person name="Jirtle R.L."/>
            <person name="Koina E."/>
            <person name="Lee J.T."/>
            <person name="Mahony S."/>
            <person name="Marra M.A."/>
            <person name="Miller R.D."/>
            <person name="Nicholls R.D."/>
            <person name="Oda M."/>
            <person name="Papenfuss A.T."/>
            <person name="Parra Z.E."/>
            <person name="Pollock D.D."/>
            <person name="Ray D.A."/>
            <person name="Schein J.E."/>
            <person name="Speed T.P."/>
            <person name="Thompson K."/>
            <person name="VandeBerg J.L."/>
            <person name="Wade C.M."/>
            <person name="Walker J.A."/>
            <person name="Waters P.D."/>
            <person name="Webber C."/>
            <person name="Weidman J.R."/>
            <person name="Xie X."/>
            <person name="Zody M.C."/>
            <person name="Baldwin J."/>
            <person name="Abdouelleil A."/>
            <person name="Abdulkadir J."/>
            <person name="Abebe A."/>
            <person name="Abera B."/>
            <person name="Abreu J."/>
            <person name="Acer S.C."/>
            <person name="Aftuck L."/>
            <person name="Alexander A."/>
            <person name="An P."/>
            <person name="Anderson E."/>
            <person name="Anderson S."/>
            <person name="Arachi H."/>
            <person name="Azer M."/>
            <person name="Bachantsang P."/>
            <person name="Barry A."/>
            <person name="Bayul T."/>
            <person name="Berlin A."/>
            <person name="Bessette D."/>
            <person name="Bloom T."/>
            <person name="Bloom T."/>
            <person name="Boguslavskiy L."/>
            <person name="Bonnet C."/>
            <person name="Boukhgalter B."/>
            <person name="Bourzgui I."/>
            <person name="Brown A."/>
            <person name="Cahill P."/>
            <person name="Channer S."/>
            <person name="Cheshatsang Y."/>
            <person name="Chuda L."/>
            <person name="Citroen M."/>
            <person name="Collymore A."/>
            <person name="Cooke P."/>
            <person name="Costello M."/>
            <person name="D'Aco K."/>
            <person name="Daza R."/>
            <person name="De Haan G."/>
            <person name="DeGray S."/>
            <person name="DeMaso C."/>
            <person name="Dhargay N."/>
            <person name="Dooley K."/>
            <person name="Dooley E."/>
            <person name="Doricent M."/>
            <person name="Dorje P."/>
            <person name="Dorjee K."/>
            <person name="Dupes A."/>
            <person name="Elong R."/>
            <person name="Falk J."/>
            <person name="Farina A."/>
            <person name="Faro S."/>
            <person name="Ferguson D."/>
            <person name="Fisher S."/>
            <person name="Foley C.D."/>
            <person name="Franke A."/>
            <person name="Friedrich D."/>
            <person name="Gadbois L."/>
            <person name="Gearin G."/>
            <person name="Gearin C.R."/>
            <person name="Giannoukos G."/>
            <person name="Goode T."/>
            <person name="Graham J."/>
            <person name="Grandbois E."/>
            <person name="Grewal S."/>
            <person name="Gyaltsen K."/>
            <person name="Hafez N."/>
            <person name="Hagos B."/>
            <person name="Hall J."/>
            <person name="Henson C."/>
            <person name="Hollinger A."/>
            <person name="Honan T."/>
            <person name="Huard M.D."/>
            <person name="Hughes L."/>
            <person name="Hurhula B."/>
            <person name="Husby M.E."/>
            <person name="Kamat A."/>
            <person name="Kanga B."/>
            <person name="Kashin S."/>
            <person name="Khazanovich D."/>
            <person name="Kisner P."/>
            <person name="Lance K."/>
            <person name="Lara M."/>
            <person name="Lee W."/>
            <person name="Lennon N."/>
            <person name="Letendre F."/>
            <person name="LeVine R."/>
            <person name="Lipovsky A."/>
            <person name="Liu X."/>
            <person name="Liu J."/>
            <person name="Liu S."/>
            <person name="Lokyitsang T."/>
            <person name="Lokyitsang Y."/>
            <person name="Lubonja R."/>
            <person name="Lui A."/>
            <person name="MacDonald P."/>
            <person name="Magnisalis V."/>
            <person name="Maru K."/>
            <person name="Matthews C."/>
            <person name="McCusker W."/>
            <person name="McDonough S."/>
            <person name="Mehta T."/>
            <person name="Meldrim J."/>
            <person name="Meneus L."/>
            <person name="Mihai O."/>
            <person name="Mihalev A."/>
            <person name="Mihova T."/>
            <person name="Mittelman R."/>
            <person name="Mlenga V."/>
            <person name="Montmayeur A."/>
            <person name="Mulrain L."/>
            <person name="Navidi A."/>
            <person name="Naylor J."/>
            <person name="Negash T."/>
            <person name="Nguyen T."/>
            <person name="Nguyen N."/>
            <person name="Nicol R."/>
            <person name="Norbu C."/>
            <person name="Norbu N."/>
            <person name="Novod N."/>
            <person name="O'Neill B."/>
            <person name="Osman S."/>
            <person name="Markiewicz E."/>
            <person name="Oyono O.L."/>
            <person name="Patti C."/>
            <person name="Phunkhang P."/>
            <person name="Pierre F."/>
            <person name="Priest M."/>
            <person name="Raghuraman S."/>
            <person name="Rege F."/>
            <person name="Reyes R."/>
            <person name="Rise C."/>
            <person name="Rogov P."/>
            <person name="Ross K."/>
            <person name="Ryan E."/>
            <person name="Settipalli S."/>
            <person name="Shea T."/>
            <person name="Sherpa N."/>
            <person name="Shi L."/>
            <person name="Shih D."/>
            <person name="Sparrow T."/>
            <person name="Spaulding J."/>
            <person name="Stalker J."/>
            <person name="Stange-Thomann N."/>
            <person name="Stavropoulos S."/>
            <person name="Stone C."/>
            <person name="Strader C."/>
            <person name="Tesfaye S."/>
            <person name="Thomson T."/>
            <person name="Thoulutsang Y."/>
            <person name="Thoulutsang D."/>
            <person name="Topham K."/>
            <person name="Topping I."/>
            <person name="Tsamla T."/>
            <person name="Vassiliev H."/>
            <person name="Vo A."/>
            <person name="Wangchuk T."/>
            <person name="Wangdi T."/>
            <person name="Weiand M."/>
            <person name="Wilkinson J."/>
            <person name="Wilson A."/>
            <person name="Yadav S."/>
            <person name="Young G."/>
            <person name="Yu Q."/>
            <person name="Zembek L."/>
            <person name="Zhong D."/>
            <person name="Zimmer A."/>
            <person name="Zwirko Z."/>
            <person name="Jaffe D.B."/>
            <person name="Alvarez P."/>
            <person name="Brockman W."/>
            <person name="Butler J."/>
            <person name="Chin C."/>
            <person name="Gnerre S."/>
            <person name="MacCallum I."/>
            <person name="Graves J.A."/>
            <person name="Ponting C.P."/>
            <person name="Breen M."/>
            <person name="Samollow P.B."/>
            <person name="Lander E.S."/>
            <person name="Lindblad-Toh K."/>
        </authorList>
    </citation>
    <scope>NUCLEOTIDE SEQUENCE [LARGE SCALE GENOMIC DNA]</scope>
</reference>
<dbReference type="InterPro" id="IPR036113">
    <property type="entry name" value="Asp/Glu-ADT_sf_sub_c"/>
</dbReference>
<dbReference type="PANTHER" id="PTHR15004:SF0">
    <property type="entry name" value="GLUTAMYL-TRNA(GLN) AMIDOTRANSFERASE SUBUNIT C, MITOCHONDRIAL"/>
    <property type="match status" value="1"/>
</dbReference>
<dbReference type="STRING" id="13616.ENSMODP00000003837"/>
<dbReference type="FunCoup" id="F6WEJ6">
    <property type="interactions" value="517"/>
</dbReference>
<evidence type="ECO:0000313" key="3">
    <source>
        <dbReference type="Proteomes" id="UP000002280"/>
    </source>
</evidence>
<organism evidence="2 3">
    <name type="scientific">Monodelphis domestica</name>
    <name type="common">Gray short-tailed opossum</name>
    <dbReference type="NCBI Taxonomy" id="13616"/>
    <lineage>
        <taxon>Eukaryota</taxon>
        <taxon>Metazoa</taxon>
        <taxon>Chordata</taxon>
        <taxon>Craniata</taxon>
        <taxon>Vertebrata</taxon>
        <taxon>Euteleostomi</taxon>
        <taxon>Mammalia</taxon>
        <taxon>Metatheria</taxon>
        <taxon>Didelphimorphia</taxon>
        <taxon>Didelphidae</taxon>
        <taxon>Monodelphis</taxon>
    </lineage>
</organism>
<dbReference type="GeneID" id="100026091"/>
<keyword evidence="1" id="KW-0067">ATP-binding</keyword>
<gene>
    <name evidence="1 2" type="primary">GATC</name>
</gene>
<accession>F6WEJ6</accession>
<protein>
    <recommendedName>
        <fullName evidence="1">Glutamyl-tRNA(Gln) amidotransferase subunit C, mitochondrial</fullName>
        <shortName evidence="1">Glu-AdT subunit C</shortName>
        <ecNumber evidence="1">6.3.5.-</ecNumber>
    </recommendedName>
</protein>
<proteinExistence type="inferred from homology"/>
<dbReference type="GO" id="GO:0050567">
    <property type="term" value="F:glutaminyl-tRNA synthase (glutamine-hydrolyzing) activity"/>
    <property type="evidence" value="ECO:0007669"/>
    <property type="project" value="UniProtKB-UniRule"/>
</dbReference>
<keyword evidence="3" id="KW-1185">Reference proteome</keyword>
<dbReference type="NCBIfam" id="TIGR00135">
    <property type="entry name" value="gatC"/>
    <property type="match status" value="1"/>
</dbReference>
<keyword evidence="1" id="KW-0436">Ligase</keyword>
<dbReference type="InParanoid" id="F6WEJ6"/>
<dbReference type="GeneTree" id="ENSGT00390000018351"/>
<dbReference type="GO" id="GO:0070681">
    <property type="term" value="P:glutaminyl-tRNAGln biosynthesis via transamidation"/>
    <property type="evidence" value="ECO:0000318"/>
    <property type="project" value="GO_Central"/>
</dbReference>
<dbReference type="HAMAP" id="MF_00122">
    <property type="entry name" value="GatC"/>
    <property type="match status" value="1"/>
</dbReference>
<comment type="similarity">
    <text evidence="1">Belongs to the GatC family.</text>
</comment>
<sequence length="186" mass="20563">MWCRPLQSVLRTGLTPVTRSWKAKVRACRFAKSESVKGQSGELPTPPPASRPGCRVSAELIEHLERLALVDFRNQEGVERLHKAVEFAGQLRAVDTDGVAPMESVLEDRCLYLRTDNVVEGNCVEDLLQNSQQTVEDYFVAPPGAGMRGILLRHAEEVGFSVDGFNFSWGNISLPKLSEQDPVTPS</sequence>
<dbReference type="GO" id="GO:0005524">
    <property type="term" value="F:ATP binding"/>
    <property type="evidence" value="ECO:0007669"/>
    <property type="project" value="UniProtKB-KW"/>
</dbReference>
<dbReference type="eggNOG" id="KOG4247">
    <property type="taxonomic scope" value="Eukaryota"/>
</dbReference>
<name>F6WEJ6_MONDO</name>
<dbReference type="CTD" id="283459"/>
<keyword evidence="1" id="KW-0547">Nucleotide-binding</keyword>
<dbReference type="PANTHER" id="PTHR15004">
    <property type="entry name" value="GLUTAMYL-TRNA(GLN) AMIDOTRANSFERASE SUBUNIT C, MITOCHONDRIAL"/>
    <property type="match status" value="1"/>
</dbReference>
<comment type="catalytic activity">
    <reaction evidence="1">
        <text>L-glutamyl-tRNA(Gln) + L-glutamine + ATP + H2O = L-glutaminyl-tRNA(Gln) + L-glutamate + ADP + phosphate + H(+)</text>
        <dbReference type="Rhea" id="RHEA:17521"/>
        <dbReference type="Rhea" id="RHEA-COMP:9681"/>
        <dbReference type="Rhea" id="RHEA-COMP:9684"/>
        <dbReference type="ChEBI" id="CHEBI:15377"/>
        <dbReference type="ChEBI" id="CHEBI:15378"/>
        <dbReference type="ChEBI" id="CHEBI:29985"/>
        <dbReference type="ChEBI" id="CHEBI:30616"/>
        <dbReference type="ChEBI" id="CHEBI:43474"/>
        <dbReference type="ChEBI" id="CHEBI:58359"/>
        <dbReference type="ChEBI" id="CHEBI:78520"/>
        <dbReference type="ChEBI" id="CHEBI:78521"/>
        <dbReference type="ChEBI" id="CHEBI:456216"/>
    </reaction>
</comment>
<evidence type="ECO:0000256" key="1">
    <source>
        <dbReference type="HAMAP-Rule" id="MF_03149"/>
    </source>
</evidence>
<dbReference type="OMA" id="GRCYTEV"/>
<dbReference type="GO" id="GO:0006450">
    <property type="term" value="P:regulation of translational fidelity"/>
    <property type="evidence" value="ECO:0007669"/>
    <property type="project" value="InterPro"/>
</dbReference>
<dbReference type="InterPro" id="IPR003837">
    <property type="entry name" value="GatC"/>
</dbReference>
<reference evidence="2" key="3">
    <citation type="submission" date="2025-09" db="UniProtKB">
        <authorList>
            <consortium name="Ensembl"/>
        </authorList>
    </citation>
    <scope>IDENTIFICATION</scope>
</reference>
<dbReference type="Proteomes" id="UP000002280">
    <property type="component" value="Chromosome 3"/>
</dbReference>
<dbReference type="KEGG" id="mdo:100026091"/>
<evidence type="ECO:0000313" key="2">
    <source>
        <dbReference type="Ensembl" id="ENSMODP00000003837.4"/>
    </source>
</evidence>
<dbReference type="EC" id="6.3.5.-" evidence="1"/>
<dbReference type="SUPFAM" id="SSF141000">
    <property type="entry name" value="Glu-tRNAGln amidotransferase C subunit"/>
    <property type="match status" value="1"/>
</dbReference>
<dbReference type="AlphaFoldDB" id="F6WEJ6"/>
<dbReference type="RefSeq" id="XP_007490043.1">
    <property type="nucleotide sequence ID" value="XM_007489981.3"/>
</dbReference>
<dbReference type="HOGENOM" id="CLU_105899_0_2_1"/>